<dbReference type="Proteomes" id="UP000193427">
    <property type="component" value="Chromosome"/>
</dbReference>
<dbReference type="InterPro" id="IPR046494">
    <property type="entry name" value="DUF6587"/>
</dbReference>
<dbReference type="STRING" id="946333.A4W93_28250"/>
<dbReference type="Pfam" id="PF20228">
    <property type="entry name" value="DUF6587"/>
    <property type="match status" value="1"/>
</dbReference>
<dbReference type="EMBL" id="CP015118">
    <property type="protein sequence ID" value="ARN23477.1"/>
    <property type="molecule type" value="Genomic_DNA"/>
</dbReference>
<accession>A0A1W6LH01</accession>
<reference evidence="1 2" key="1">
    <citation type="submission" date="2016-04" db="EMBL/GenBank/DDBJ databases">
        <title>Complete genome sequence of natural rubber-degrading, novel Gram-negative bacterium, Rhizobacter gummiphilus strain NS21.</title>
        <authorList>
            <person name="Tabata M."/>
            <person name="Kasai D."/>
            <person name="Fukuda M."/>
        </authorList>
    </citation>
    <scope>NUCLEOTIDE SEQUENCE [LARGE SCALE GENOMIC DNA]</scope>
    <source>
        <strain evidence="1 2">NS21</strain>
    </source>
</reference>
<proteinExistence type="predicted"/>
<sequence>MQDLLVGLIVAACAVYAAWVLMPASWRRATAARLAGGPLPSALRARFQRLSKSAPGCGCDGCDAGTPPGVPKKGAGEQPIQFVRKLPR</sequence>
<protein>
    <submittedName>
        <fullName evidence="1">Uncharacterized protein</fullName>
    </submittedName>
</protein>
<gene>
    <name evidence="1" type="ORF">A4W93_28250</name>
</gene>
<dbReference type="KEGG" id="rgu:A4W93_28250"/>
<name>A0A1W6LH01_9BURK</name>
<dbReference type="OrthoDB" id="8814382at2"/>
<evidence type="ECO:0000313" key="1">
    <source>
        <dbReference type="EMBL" id="ARN23477.1"/>
    </source>
</evidence>
<keyword evidence="2" id="KW-1185">Reference proteome</keyword>
<organism evidence="1 2">
    <name type="scientific">Piscinibacter gummiphilus</name>
    <dbReference type="NCBI Taxonomy" id="946333"/>
    <lineage>
        <taxon>Bacteria</taxon>
        <taxon>Pseudomonadati</taxon>
        <taxon>Pseudomonadota</taxon>
        <taxon>Betaproteobacteria</taxon>
        <taxon>Burkholderiales</taxon>
        <taxon>Sphaerotilaceae</taxon>
        <taxon>Piscinibacter</taxon>
    </lineage>
</organism>
<evidence type="ECO:0000313" key="2">
    <source>
        <dbReference type="Proteomes" id="UP000193427"/>
    </source>
</evidence>
<dbReference type="AlphaFoldDB" id="A0A1W6LH01"/>
<dbReference type="RefSeq" id="WP_085753800.1">
    <property type="nucleotide sequence ID" value="NZ_BSPR01000017.1"/>
</dbReference>